<accession>A0A916TZ48</accession>
<reference evidence="8" key="1">
    <citation type="journal article" date="2014" name="Int. J. Syst. Evol. Microbiol.">
        <title>Complete genome sequence of Corynebacterium casei LMG S-19264T (=DSM 44701T), isolated from a smear-ripened cheese.</title>
        <authorList>
            <consortium name="US DOE Joint Genome Institute (JGI-PGF)"/>
            <person name="Walter F."/>
            <person name="Albersmeier A."/>
            <person name="Kalinowski J."/>
            <person name="Ruckert C."/>
        </authorList>
    </citation>
    <scope>NUCLEOTIDE SEQUENCE</scope>
    <source>
        <strain evidence="8">CGMCC 1.12919</strain>
    </source>
</reference>
<evidence type="ECO:0000313" key="8">
    <source>
        <dbReference type="EMBL" id="GGC53472.1"/>
    </source>
</evidence>
<protein>
    <recommendedName>
        <fullName evidence="5">3-methylmercaptopropionyl-CoA ligase</fullName>
        <ecNumber evidence="4">6.2.1.44</ecNumber>
    </recommendedName>
</protein>
<dbReference type="GO" id="GO:0016878">
    <property type="term" value="F:acid-thiol ligase activity"/>
    <property type="evidence" value="ECO:0007669"/>
    <property type="project" value="UniProtKB-ARBA"/>
</dbReference>
<proteinExistence type="inferred from homology"/>
<sequence length="536" mass="58158">MGVAQFTLPDEIVGRTVIDMVDERADRRPDAHALTAASAYGGEHRLTYEQLRWRAATLADALRSQGFGPGDHAGLMLGNEAGLEAAVTMLALHRLGVVVVPVNTRFAPEEIVYVVNKARCRVLFVMAELLDRVAAVRPRLLGVTAVVAVGASSGADVLDWREVFGRGRAANGGWPQVSPDAISEILFTSGTTAHPKGAVMTHTRSLVAAYGFAAALSLGPDDVYQSFFPFFTTASLHCLLLPAWWAGAAAVLDPELKIGEVMARMERERTTKYIGAPSFYIFLLEAYDAAANDLSRIRLFDYGGASMPVEVIRRLAAVFPRVELRQTFGMTESGPAGTVARGDDPPAKLGSVGRPWPLTDVRVVDEEGRPAAPGAPGEILIRSPSVMREYFDEPELTASALRDGWLYTGDIGYLDDDGFLYHVDRKKDMIIRGGHNIGSLEIEDNLFKHPAVQEAVVVAVPHPKLGEDIHAFVVLHPGRTVTVDGLRAFLADKLADYKVPRRITFTADLPRGPMGKVLKAELRRQATTSEPPPPLP</sequence>
<dbReference type="InterPro" id="IPR050237">
    <property type="entry name" value="ATP-dep_AMP-bd_enzyme"/>
</dbReference>
<dbReference type="InterPro" id="IPR000873">
    <property type="entry name" value="AMP-dep_synth/lig_dom"/>
</dbReference>
<feature type="domain" description="AMP-binding enzyme C-terminal" evidence="7">
    <location>
        <begin position="441"/>
        <end position="516"/>
    </location>
</feature>
<dbReference type="InterPro" id="IPR045851">
    <property type="entry name" value="AMP-bd_C_sf"/>
</dbReference>
<dbReference type="SUPFAM" id="SSF56801">
    <property type="entry name" value="Acetyl-CoA synthetase-like"/>
    <property type="match status" value="1"/>
</dbReference>
<keyword evidence="2" id="KW-0436">Ligase</keyword>
<evidence type="ECO:0000256" key="5">
    <source>
        <dbReference type="ARBA" id="ARBA00067668"/>
    </source>
</evidence>
<name>A0A916TZ48_9HYPH</name>
<gene>
    <name evidence="8" type="ORF">GCM10010994_10650</name>
</gene>
<comment type="similarity">
    <text evidence="1">Belongs to the ATP-dependent AMP-binding enzyme family.</text>
</comment>
<dbReference type="EMBL" id="BMGG01000002">
    <property type="protein sequence ID" value="GGC53472.1"/>
    <property type="molecule type" value="Genomic_DNA"/>
</dbReference>
<dbReference type="Pfam" id="PF00501">
    <property type="entry name" value="AMP-binding"/>
    <property type="match status" value="1"/>
</dbReference>
<comment type="catalytic activity">
    <reaction evidence="3">
        <text>3-(methylsulfanyl)propanoate + ATP + CoA = 3-(methylsulfanyl)propanoyl-CoA + AMP + diphosphate</text>
        <dbReference type="Rhea" id="RHEA:43052"/>
        <dbReference type="ChEBI" id="CHEBI:30616"/>
        <dbReference type="ChEBI" id="CHEBI:33019"/>
        <dbReference type="ChEBI" id="CHEBI:49016"/>
        <dbReference type="ChEBI" id="CHEBI:57287"/>
        <dbReference type="ChEBI" id="CHEBI:82815"/>
        <dbReference type="ChEBI" id="CHEBI:456215"/>
        <dbReference type="EC" id="6.2.1.44"/>
    </reaction>
    <physiologicalReaction direction="left-to-right" evidence="3">
        <dbReference type="Rhea" id="RHEA:43053"/>
    </physiologicalReaction>
</comment>
<evidence type="ECO:0000313" key="9">
    <source>
        <dbReference type="Proteomes" id="UP000637002"/>
    </source>
</evidence>
<dbReference type="Pfam" id="PF13193">
    <property type="entry name" value="AMP-binding_C"/>
    <property type="match status" value="1"/>
</dbReference>
<reference evidence="8" key="2">
    <citation type="submission" date="2020-09" db="EMBL/GenBank/DDBJ databases">
        <authorList>
            <person name="Sun Q."/>
            <person name="Zhou Y."/>
        </authorList>
    </citation>
    <scope>NUCLEOTIDE SEQUENCE</scope>
    <source>
        <strain evidence="8">CGMCC 1.12919</strain>
    </source>
</reference>
<dbReference type="PANTHER" id="PTHR43767">
    <property type="entry name" value="LONG-CHAIN-FATTY-ACID--COA LIGASE"/>
    <property type="match status" value="1"/>
</dbReference>
<dbReference type="InterPro" id="IPR042099">
    <property type="entry name" value="ANL_N_sf"/>
</dbReference>
<evidence type="ECO:0000256" key="4">
    <source>
        <dbReference type="ARBA" id="ARBA00066616"/>
    </source>
</evidence>
<dbReference type="Proteomes" id="UP000637002">
    <property type="component" value="Unassembled WGS sequence"/>
</dbReference>
<comment type="caution">
    <text evidence="8">The sequence shown here is derived from an EMBL/GenBank/DDBJ whole genome shotgun (WGS) entry which is preliminary data.</text>
</comment>
<evidence type="ECO:0000256" key="3">
    <source>
        <dbReference type="ARBA" id="ARBA00051915"/>
    </source>
</evidence>
<dbReference type="AlphaFoldDB" id="A0A916TZ48"/>
<dbReference type="PANTHER" id="PTHR43767:SF1">
    <property type="entry name" value="NONRIBOSOMAL PEPTIDE SYNTHASE PES1 (EUROFUNG)-RELATED"/>
    <property type="match status" value="1"/>
</dbReference>
<dbReference type="Gene3D" id="3.40.50.12780">
    <property type="entry name" value="N-terminal domain of ligase-like"/>
    <property type="match status" value="1"/>
</dbReference>
<evidence type="ECO:0000259" key="6">
    <source>
        <dbReference type="Pfam" id="PF00501"/>
    </source>
</evidence>
<dbReference type="FunFam" id="3.30.300.30:FF:000008">
    <property type="entry name" value="2,3-dihydroxybenzoate-AMP ligase"/>
    <property type="match status" value="1"/>
</dbReference>
<dbReference type="EC" id="6.2.1.44" evidence="4"/>
<organism evidence="8 9">
    <name type="scientific">Chelatococcus reniformis</name>
    <dbReference type="NCBI Taxonomy" id="1494448"/>
    <lineage>
        <taxon>Bacteria</taxon>
        <taxon>Pseudomonadati</taxon>
        <taxon>Pseudomonadota</taxon>
        <taxon>Alphaproteobacteria</taxon>
        <taxon>Hyphomicrobiales</taxon>
        <taxon>Chelatococcaceae</taxon>
        <taxon>Chelatococcus</taxon>
    </lineage>
</organism>
<evidence type="ECO:0000256" key="2">
    <source>
        <dbReference type="ARBA" id="ARBA00022598"/>
    </source>
</evidence>
<dbReference type="Gene3D" id="3.30.300.30">
    <property type="match status" value="1"/>
</dbReference>
<evidence type="ECO:0000256" key="1">
    <source>
        <dbReference type="ARBA" id="ARBA00006432"/>
    </source>
</evidence>
<keyword evidence="9" id="KW-1185">Reference proteome</keyword>
<evidence type="ECO:0000259" key="7">
    <source>
        <dbReference type="Pfam" id="PF13193"/>
    </source>
</evidence>
<dbReference type="InterPro" id="IPR025110">
    <property type="entry name" value="AMP-bd_C"/>
</dbReference>
<feature type="domain" description="AMP-dependent synthetase/ligase" evidence="6">
    <location>
        <begin position="22"/>
        <end position="391"/>
    </location>
</feature>